<feature type="transmembrane region" description="Helical" evidence="6">
    <location>
        <begin position="166"/>
        <end position="186"/>
    </location>
</feature>
<dbReference type="PANTHER" id="PTHR12608">
    <property type="entry name" value="TRANSMEMBRANE PROTEIN HTP-1 RELATED"/>
    <property type="match status" value="1"/>
</dbReference>
<evidence type="ECO:0000313" key="8">
    <source>
        <dbReference type="Proteomes" id="UP001061302"/>
    </source>
</evidence>
<dbReference type="RefSeq" id="WP_263123696.1">
    <property type="nucleotide sequence ID" value="NZ_CP106753.1"/>
</dbReference>
<evidence type="ECO:0000256" key="5">
    <source>
        <dbReference type="ARBA" id="ARBA00023136"/>
    </source>
</evidence>
<protein>
    <recommendedName>
        <fullName evidence="6">GDT1 family protein</fullName>
    </recommendedName>
</protein>
<feature type="transmembrane region" description="Helical" evidence="6">
    <location>
        <begin position="34"/>
        <end position="55"/>
    </location>
</feature>
<reference evidence="7" key="1">
    <citation type="submission" date="2022-10" db="EMBL/GenBank/DDBJ databases">
        <title>Chitiniphilus purpureus sp. nov., a novel chitin-degrading bacterium isolated from crawfish pond sediment.</title>
        <authorList>
            <person name="Li K."/>
        </authorList>
    </citation>
    <scope>NUCLEOTIDE SEQUENCE</scope>
    <source>
        <strain evidence="7">CD1</strain>
    </source>
</reference>
<evidence type="ECO:0000313" key="7">
    <source>
        <dbReference type="EMBL" id="UXY14397.1"/>
    </source>
</evidence>
<feature type="transmembrane region" description="Helical" evidence="6">
    <location>
        <begin position="67"/>
        <end position="85"/>
    </location>
</feature>
<dbReference type="EMBL" id="CP106753">
    <property type="protein sequence ID" value="UXY14397.1"/>
    <property type="molecule type" value="Genomic_DNA"/>
</dbReference>
<gene>
    <name evidence="7" type="ORF">N8I74_13855</name>
</gene>
<dbReference type="Pfam" id="PF01169">
    <property type="entry name" value="GDT1"/>
    <property type="match status" value="2"/>
</dbReference>
<keyword evidence="8" id="KW-1185">Reference proteome</keyword>
<organism evidence="7 8">
    <name type="scientific">Chitiniphilus purpureus</name>
    <dbReference type="NCBI Taxonomy" id="2981137"/>
    <lineage>
        <taxon>Bacteria</taxon>
        <taxon>Pseudomonadati</taxon>
        <taxon>Pseudomonadota</taxon>
        <taxon>Betaproteobacteria</taxon>
        <taxon>Neisseriales</taxon>
        <taxon>Chitinibacteraceae</taxon>
        <taxon>Chitiniphilus</taxon>
    </lineage>
</organism>
<keyword evidence="3 6" id="KW-0812">Transmembrane</keyword>
<feature type="transmembrane region" description="Helical" evidence="6">
    <location>
        <begin position="132"/>
        <end position="154"/>
    </location>
</feature>
<keyword evidence="5 6" id="KW-0472">Membrane</keyword>
<sequence length="188" mass="19920">MDAFLLCTGVVALAEIGDKTQLLALILAARFGRPWPIVAGVLVATLLNHFAAAWLGQWLAALVDPVIVRWIVGIGFLAIALWACIPDQIDENATPVKARGAFLTTTVAFFLAEIGDKTQVATIALAVKYSPLWVVVVGTTAGMMIANVPAVWLGRWLSARLGLLRYVRFAAAAVFAVLGVLALAQVGV</sequence>
<evidence type="ECO:0000256" key="1">
    <source>
        <dbReference type="ARBA" id="ARBA00004141"/>
    </source>
</evidence>
<name>A0ABY6DJ91_9NEIS</name>
<dbReference type="PANTHER" id="PTHR12608:SF1">
    <property type="entry name" value="TRANSMEMBRANE PROTEIN 165"/>
    <property type="match status" value="1"/>
</dbReference>
<evidence type="ECO:0000256" key="4">
    <source>
        <dbReference type="ARBA" id="ARBA00022989"/>
    </source>
</evidence>
<comment type="caution">
    <text evidence="6">Lacks conserved residue(s) required for the propagation of feature annotation.</text>
</comment>
<proteinExistence type="inferred from homology"/>
<accession>A0ABY6DJ91</accession>
<dbReference type="InterPro" id="IPR001727">
    <property type="entry name" value="GDT1-like"/>
</dbReference>
<evidence type="ECO:0000256" key="6">
    <source>
        <dbReference type="RuleBase" id="RU365102"/>
    </source>
</evidence>
<dbReference type="Proteomes" id="UP001061302">
    <property type="component" value="Chromosome"/>
</dbReference>
<evidence type="ECO:0000256" key="3">
    <source>
        <dbReference type="ARBA" id="ARBA00022692"/>
    </source>
</evidence>
<comment type="similarity">
    <text evidence="2 6">Belongs to the GDT1 family.</text>
</comment>
<keyword evidence="4 6" id="KW-1133">Transmembrane helix</keyword>
<comment type="subcellular location">
    <subcellularLocation>
        <location evidence="1 6">Membrane</location>
        <topology evidence="1 6">Multi-pass membrane protein</topology>
    </subcellularLocation>
</comment>
<evidence type="ECO:0000256" key="2">
    <source>
        <dbReference type="ARBA" id="ARBA00009190"/>
    </source>
</evidence>